<dbReference type="Proteomes" id="UP000789860">
    <property type="component" value="Unassembled WGS sequence"/>
</dbReference>
<keyword evidence="2" id="KW-1185">Reference proteome</keyword>
<dbReference type="EMBL" id="CAJVPM010004450">
    <property type="protein sequence ID" value="CAG8513400.1"/>
    <property type="molecule type" value="Genomic_DNA"/>
</dbReference>
<feature type="non-terminal residue" evidence="1">
    <location>
        <position position="1"/>
    </location>
</feature>
<evidence type="ECO:0000313" key="2">
    <source>
        <dbReference type="Proteomes" id="UP000789860"/>
    </source>
</evidence>
<organism evidence="1 2">
    <name type="scientific">Scutellospora calospora</name>
    <dbReference type="NCBI Taxonomy" id="85575"/>
    <lineage>
        <taxon>Eukaryota</taxon>
        <taxon>Fungi</taxon>
        <taxon>Fungi incertae sedis</taxon>
        <taxon>Mucoromycota</taxon>
        <taxon>Glomeromycotina</taxon>
        <taxon>Glomeromycetes</taxon>
        <taxon>Diversisporales</taxon>
        <taxon>Gigasporaceae</taxon>
        <taxon>Scutellospora</taxon>
    </lineage>
</organism>
<sequence>HPGIYPISNNYEIETFWKRNEKNHIQASINYVDKTPHYIIEWTYHKQNYIIQYLKRKTALSGILIFEIQLYKELTKNIPKTNHLKYIKPLSEISNRAHRNRTKRAAENLFNEFENKKNKIWHSKDNPKLKEILEKKQAQKIIQTMDQSKILRNGYRVLTATSRDLSKELLISKERHNIDKIIQKHILILVYSMKTHTQKEIAITLEKSGYHNISSILKFLIPKLVENKVLNYEAPTICLRISCDRKNVEKKIKQVMLILAILNDQKNLSKPESHYSISLFSEAEKYTSLKAALDPIHHELQELCKNSFINNNY</sequence>
<reference evidence="1" key="1">
    <citation type="submission" date="2021-06" db="EMBL/GenBank/DDBJ databases">
        <authorList>
            <person name="Kallberg Y."/>
            <person name="Tangrot J."/>
            <person name="Rosling A."/>
        </authorList>
    </citation>
    <scope>NUCLEOTIDE SEQUENCE</scope>
    <source>
        <strain evidence="1">AU212A</strain>
    </source>
</reference>
<protein>
    <submittedName>
        <fullName evidence="1">7349_t:CDS:1</fullName>
    </submittedName>
</protein>
<proteinExistence type="predicted"/>
<accession>A0ACA9L6F8</accession>
<gene>
    <name evidence="1" type="ORF">SCALOS_LOCUS3758</name>
</gene>
<name>A0ACA9L6F8_9GLOM</name>
<comment type="caution">
    <text evidence="1">The sequence shown here is derived from an EMBL/GenBank/DDBJ whole genome shotgun (WGS) entry which is preliminary data.</text>
</comment>
<evidence type="ECO:0000313" key="1">
    <source>
        <dbReference type="EMBL" id="CAG8513400.1"/>
    </source>
</evidence>